<dbReference type="PIRSF" id="PIRSF004846">
    <property type="entry name" value="ModA"/>
    <property type="match status" value="1"/>
</dbReference>
<dbReference type="Pfam" id="PF13531">
    <property type="entry name" value="SBP_bac_11"/>
    <property type="match status" value="1"/>
</dbReference>
<evidence type="ECO:0000256" key="3">
    <source>
        <dbReference type="ARBA" id="ARBA00022729"/>
    </source>
</evidence>
<evidence type="ECO:0000256" key="4">
    <source>
        <dbReference type="SAM" id="SignalP"/>
    </source>
</evidence>
<reference evidence="5 6" key="1">
    <citation type="submission" date="2015-07" db="EMBL/GenBank/DDBJ databases">
        <authorList>
            <person name="Voget S."/>
            <person name="Dogs M."/>
            <person name="Brinkhoff T.H."/>
            <person name="Daniel R."/>
        </authorList>
    </citation>
    <scope>NUCLEOTIDE SEQUENCE [LARGE SCALE GENOMIC DNA]</scope>
    <source>
        <strain evidence="5 6">B14</strain>
    </source>
</reference>
<comment type="similarity">
    <text evidence="1">Belongs to the bacterial solute-binding protein ModA family.</text>
</comment>
<evidence type="ECO:0000256" key="2">
    <source>
        <dbReference type="ARBA" id="ARBA00022723"/>
    </source>
</evidence>
<dbReference type="SUPFAM" id="SSF53850">
    <property type="entry name" value="Periplasmic binding protein-like II"/>
    <property type="match status" value="1"/>
</dbReference>
<dbReference type="InterPro" id="IPR005950">
    <property type="entry name" value="ModA"/>
</dbReference>
<keyword evidence="2" id="KW-0479">Metal-binding</keyword>
<dbReference type="EMBL" id="CP143423">
    <property type="protein sequence ID" value="WVX48557.1"/>
    <property type="molecule type" value="Genomic_DNA"/>
</dbReference>
<dbReference type="PANTHER" id="PTHR30632:SF17">
    <property type="entry name" value="MOLYBDATE-BINDING PROTEIN MODA"/>
    <property type="match status" value="1"/>
</dbReference>
<dbReference type="PANTHER" id="PTHR30632">
    <property type="entry name" value="MOLYBDATE-BINDING PERIPLASMIC PROTEIN"/>
    <property type="match status" value="1"/>
</dbReference>
<proteinExistence type="inferred from homology"/>
<keyword evidence="3 4" id="KW-0732">Signal</keyword>
<feature type="signal peptide" evidence="4">
    <location>
        <begin position="1"/>
        <end position="23"/>
    </location>
</feature>
<reference evidence="6" key="2">
    <citation type="submission" date="2024-01" db="EMBL/GenBank/DDBJ databases">
        <title>Roseobacter fucihabitans sp. nov., isolated from the brown alga Fucus spiralis.</title>
        <authorList>
            <person name="Hahnke S."/>
            <person name="Berger M."/>
            <person name="Schlingloff A."/>
            <person name="Athale I."/>
            <person name="Neumann-Schaal M."/>
            <person name="Adenaya A."/>
            <person name="Poehlein A."/>
            <person name="Daniel R."/>
            <person name="Pertersen J."/>
            <person name="Brinkhoff T."/>
        </authorList>
    </citation>
    <scope>NUCLEOTIDE SEQUENCE [LARGE SCALE GENOMIC DNA]</scope>
    <source>
        <strain evidence="6">B14</strain>
    </source>
</reference>
<evidence type="ECO:0000256" key="1">
    <source>
        <dbReference type="ARBA" id="ARBA00009175"/>
    </source>
</evidence>
<sequence length="258" mass="27396">MVCAIWRALRSGVMISISLACLAMPGRASDITIFAAASLKTALDEVAAAFEGPTTTISYAGTPVLARQISFGAPADIFIAASLDWMDWLADQNRIDPASRFDLLSNRLVLIRHGAGGTLVETTGTALMETLGQDRIAMALVAAVPAGIYGKSALQYFGLWDALAPQIAQSDNVRAALALVARGEAPFGIVYTSDAQAEPRISVIATFPEESHAPILYPVAVTKGRSSTPVARFINHLRSAQARVIFERHGFIMADPAP</sequence>
<dbReference type="NCBIfam" id="TIGR01256">
    <property type="entry name" value="modA"/>
    <property type="match status" value="1"/>
</dbReference>
<keyword evidence="6" id="KW-1185">Reference proteome</keyword>
<name>A0ABZ2BRI5_9RHOB</name>
<evidence type="ECO:0000313" key="5">
    <source>
        <dbReference type="EMBL" id="WVX48557.1"/>
    </source>
</evidence>
<dbReference type="RefSeq" id="WP_262386404.1">
    <property type="nucleotide sequence ID" value="NZ_CP143423.1"/>
</dbReference>
<dbReference type="InterPro" id="IPR050682">
    <property type="entry name" value="ModA/WtpA"/>
</dbReference>
<dbReference type="Proteomes" id="UP001318682">
    <property type="component" value="Chromosome"/>
</dbReference>
<protein>
    <submittedName>
        <fullName evidence="5">Molybdate-binding protein ModA</fullName>
    </submittedName>
</protein>
<feature type="chain" id="PRO_5045388504" evidence="4">
    <location>
        <begin position="24"/>
        <end position="258"/>
    </location>
</feature>
<evidence type="ECO:0000313" key="6">
    <source>
        <dbReference type="Proteomes" id="UP001318682"/>
    </source>
</evidence>
<dbReference type="Gene3D" id="3.40.190.10">
    <property type="entry name" value="Periplasmic binding protein-like II"/>
    <property type="match status" value="2"/>
</dbReference>
<accession>A0ABZ2BRI5</accession>
<dbReference type="PROSITE" id="PS51257">
    <property type="entry name" value="PROKAR_LIPOPROTEIN"/>
    <property type="match status" value="1"/>
</dbReference>
<organism evidence="5 6">
    <name type="scientific">Roseobacter fucihabitans</name>
    <dbReference type="NCBI Taxonomy" id="1537242"/>
    <lineage>
        <taxon>Bacteria</taxon>
        <taxon>Pseudomonadati</taxon>
        <taxon>Pseudomonadota</taxon>
        <taxon>Alphaproteobacteria</taxon>
        <taxon>Rhodobacterales</taxon>
        <taxon>Roseobacteraceae</taxon>
        <taxon>Roseobacter</taxon>
    </lineage>
</organism>
<gene>
    <name evidence="5" type="primary">modA</name>
    <name evidence="5" type="ORF">ROLI_016380</name>
</gene>